<feature type="compositionally biased region" description="Basic and acidic residues" evidence="1">
    <location>
        <begin position="76"/>
        <end position="92"/>
    </location>
</feature>
<protein>
    <submittedName>
        <fullName evidence="2">Uncharacterized protein</fullName>
    </submittedName>
</protein>
<reference evidence="2" key="1">
    <citation type="submission" date="2021-01" db="EMBL/GenBank/DDBJ databases">
        <title>Metabolic potential, ecology and presence of endohyphal bacteria is reflected in genomic diversity of Mucoromycotina.</title>
        <authorList>
            <person name="Muszewska A."/>
            <person name="Okrasinska A."/>
            <person name="Steczkiewicz K."/>
            <person name="Drgas O."/>
            <person name="Orlowska M."/>
            <person name="Perlinska-Lenart U."/>
            <person name="Aleksandrzak-Piekarczyk T."/>
            <person name="Szatraj K."/>
            <person name="Zielenkiewicz U."/>
            <person name="Pilsyk S."/>
            <person name="Malc E."/>
            <person name="Mieczkowski P."/>
            <person name="Kruszewska J.S."/>
            <person name="Biernat P."/>
            <person name="Pawlowska J."/>
        </authorList>
    </citation>
    <scope>NUCLEOTIDE SEQUENCE</scope>
    <source>
        <strain evidence="2">WA0000018081</strain>
    </source>
</reference>
<keyword evidence="3" id="KW-1185">Reference proteome</keyword>
<organism evidence="2 3">
    <name type="scientific">Thamnidium elegans</name>
    <dbReference type="NCBI Taxonomy" id="101142"/>
    <lineage>
        <taxon>Eukaryota</taxon>
        <taxon>Fungi</taxon>
        <taxon>Fungi incertae sedis</taxon>
        <taxon>Mucoromycota</taxon>
        <taxon>Mucoromycotina</taxon>
        <taxon>Mucoromycetes</taxon>
        <taxon>Mucorales</taxon>
        <taxon>Mucorineae</taxon>
        <taxon>Mucoraceae</taxon>
        <taxon>Thamnidium</taxon>
    </lineage>
</organism>
<name>A0A8H7VU79_9FUNG</name>
<evidence type="ECO:0000313" key="3">
    <source>
        <dbReference type="Proteomes" id="UP000613177"/>
    </source>
</evidence>
<feature type="region of interest" description="Disordered" evidence="1">
    <location>
        <begin position="65"/>
        <end position="103"/>
    </location>
</feature>
<sequence>MKMKNTEKRPPRTKLCNAALWNDIFENLNDEYKNAIDTFHEEAISTLTTATRPAAREVRQLIDPVTLNEESTQDTIDSRHDAENDARLHLDSSSEELSPTSDS</sequence>
<dbReference type="EMBL" id="JAEPRE010000331">
    <property type="protein sequence ID" value="KAG2228953.1"/>
    <property type="molecule type" value="Genomic_DNA"/>
</dbReference>
<dbReference type="Proteomes" id="UP000613177">
    <property type="component" value="Unassembled WGS sequence"/>
</dbReference>
<proteinExistence type="predicted"/>
<dbReference type="AlphaFoldDB" id="A0A8H7VU79"/>
<comment type="caution">
    <text evidence="2">The sequence shown here is derived from an EMBL/GenBank/DDBJ whole genome shotgun (WGS) entry which is preliminary data.</text>
</comment>
<evidence type="ECO:0000256" key="1">
    <source>
        <dbReference type="SAM" id="MobiDB-lite"/>
    </source>
</evidence>
<evidence type="ECO:0000313" key="2">
    <source>
        <dbReference type="EMBL" id="KAG2228953.1"/>
    </source>
</evidence>
<dbReference type="OrthoDB" id="2277177at2759"/>
<gene>
    <name evidence="2" type="ORF">INT48_008021</name>
</gene>
<accession>A0A8H7VU79</accession>